<dbReference type="PANTHER" id="PTHR43163">
    <property type="entry name" value="DIPEPTIDE TRANSPORT SYSTEM PERMEASE PROTEIN DPPB-RELATED"/>
    <property type="match status" value="1"/>
</dbReference>
<feature type="transmembrane region" description="Helical" evidence="7">
    <location>
        <begin position="136"/>
        <end position="162"/>
    </location>
</feature>
<dbReference type="PANTHER" id="PTHR43163:SF6">
    <property type="entry name" value="DIPEPTIDE TRANSPORT SYSTEM PERMEASE PROTEIN DPPB-RELATED"/>
    <property type="match status" value="1"/>
</dbReference>
<accession>A0A968KSN5</accession>
<gene>
    <name evidence="9" type="ORF">HCT46_01595</name>
</gene>
<dbReference type="EMBL" id="JAATLK010000001">
    <property type="protein sequence ID" value="NIZ46621.1"/>
    <property type="molecule type" value="Genomic_DNA"/>
</dbReference>
<dbReference type="GO" id="GO:0055085">
    <property type="term" value="P:transmembrane transport"/>
    <property type="evidence" value="ECO:0007669"/>
    <property type="project" value="InterPro"/>
</dbReference>
<feature type="transmembrane region" description="Helical" evidence="7">
    <location>
        <begin position="274"/>
        <end position="300"/>
    </location>
</feature>
<evidence type="ECO:0000313" key="10">
    <source>
        <dbReference type="Proteomes" id="UP000752013"/>
    </source>
</evidence>
<reference evidence="9" key="1">
    <citation type="submission" date="2020-03" db="EMBL/GenBank/DDBJ databases">
        <title>Spirochaetal bacteria isolated from arthropods constitute a novel genus Entomospira genus novum within the order Spirochaetales.</title>
        <authorList>
            <person name="Grana-Miraglia L."/>
            <person name="Sikutova S."/>
            <person name="Fingerle V."/>
            <person name="Sing A."/>
            <person name="Castillo-Ramirez S."/>
            <person name="Margos G."/>
            <person name="Rudolf I."/>
        </authorList>
    </citation>
    <scope>NUCLEOTIDE SEQUENCE</scope>
    <source>
        <strain evidence="9">BR208</strain>
    </source>
</reference>
<keyword evidence="4 7" id="KW-0812">Transmembrane</keyword>
<dbReference type="CDD" id="cd06261">
    <property type="entry name" value="TM_PBP2"/>
    <property type="match status" value="1"/>
</dbReference>
<comment type="similarity">
    <text evidence="7">Belongs to the binding-protein-dependent transport system permease family.</text>
</comment>
<dbReference type="InterPro" id="IPR045621">
    <property type="entry name" value="BPD_transp_1_N"/>
</dbReference>
<evidence type="ECO:0000256" key="7">
    <source>
        <dbReference type="RuleBase" id="RU363032"/>
    </source>
</evidence>
<dbReference type="AlphaFoldDB" id="A0A968KSN5"/>
<evidence type="ECO:0000256" key="3">
    <source>
        <dbReference type="ARBA" id="ARBA00022475"/>
    </source>
</evidence>
<keyword evidence="6 7" id="KW-0472">Membrane</keyword>
<organism evidence="9 10">
    <name type="scientific">Entomospira nematocerorum</name>
    <dbReference type="NCBI Taxonomy" id="2719987"/>
    <lineage>
        <taxon>Bacteria</taxon>
        <taxon>Pseudomonadati</taxon>
        <taxon>Spirochaetota</taxon>
        <taxon>Spirochaetia</taxon>
        <taxon>Spirochaetales</taxon>
        <taxon>Spirochaetaceae</taxon>
        <taxon>Entomospira</taxon>
    </lineage>
</organism>
<feature type="transmembrane region" description="Helical" evidence="7">
    <location>
        <begin position="168"/>
        <end position="187"/>
    </location>
</feature>
<evidence type="ECO:0000256" key="4">
    <source>
        <dbReference type="ARBA" id="ARBA00022692"/>
    </source>
</evidence>
<feature type="domain" description="ABC transmembrane type-1" evidence="8">
    <location>
        <begin position="96"/>
        <end position="293"/>
    </location>
</feature>
<evidence type="ECO:0000259" key="8">
    <source>
        <dbReference type="PROSITE" id="PS50928"/>
    </source>
</evidence>
<dbReference type="SUPFAM" id="SSF161098">
    <property type="entry name" value="MetI-like"/>
    <property type="match status" value="1"/>
</dbReference>
<feature type="transmembrane region" description="Helical" evidence="7">
    <location>
        <begin position="228"/>
        <end position="254"/>
    </location>
</feature>
<evidence type="ECO:0000256" key="2">
    <source>
        <dbReference type="ARBA" id="ARBA00022448"/>
    </source>
</evidence>
<feature type="transmembrane region" description="Helical" evidence="7">
    <location>
        <begin position="102"/>
        <end position="124"/>
    </location>
</feature>
<comment type="subcellular location">
    <subcellularLocation>
        <location evidence="1 7">Cell membrane</location>
        <topology evidence="1 7">Multi-pass membrane protein</topology>
    </subcellularLocation>
</comment>
<comment type="caution">
    <text evidence="9">The sequence shown here is derived from an EMBL/GenBank/DDBJ whole genome shotgun (WGS) entry which is preliminary data.</text>
</comment>
<feature type="transmembrane region" description="Helical" evidence="7">
    <location>
        <begin position="12"/>
        <end position="31"/>
    </location>
</feature>
<dbReference type="RefSeq" id="WP_167703075.1">
    <property type="nucleotide sequence ID" value="NZ_CP118168.1"/>
</dbReference>
<evidence type="ECO:0000256" key="1">
    <source>
        <dbReference type="ARBA" id="ARBA00004651"/>
    </source>
</evidence>
<protein>
    <submittedName>
        <fullName evidence="9">ABC transporter permease</fullName>
    </submittedName>
</protein>
<evidence type="ECO:0000256" key="5">
    <source>
        <dbReference type="ARBA" id="ARBA00022989"/>
    </source>
</evidence>
<keyword evidence="3" id="KW-1003">Cell membrane</keyword>
<dbReference type="InterPro" id="IPR035906">
    <property type="entry name" value="MetI-like_sf"/>
</dbReference>
<keyword evidence="10" id="KW-1185">Reference proteome</keyword>
<evidence type="ECO:0000256" key="6">
    <source>
        <dbReference type="ARBA" id="ARBA00023136"/>
    </source>
</evidence>
<dbReference type="Proteomes" id="UP000752013">
    <property type="component" value="Unassembled WGS sequence"/>
</dbReference>
<dbReference type="Pfam" id="PF19300">
    <property type="entry name" value="BPD_transp_1_N"/>
    <property type="match status" value="1"/>
</dbReference>
<name>A0A968KSN5_9SPIO</name>
<keyword evidence="2 7" id="KW-0813">Transport</keyword>
<evidence type="ECO:0000313" key="9">
    <source>
        <dbReference type="EMBL" id="NIZ46621.1"/>
    </source>
</evidence>
<keyword evidence="5 7" id="KW-1133">Transmembrane helix</keyword>
<dbReference type="Gene3D" id="1.10.3720.10">
    <property type="entry name" value="MetI-like"/>
    <property type="match status" value="1"/>
</dbReference>
<dbReference type="GO" id="GO:0005886">
    <property type="term" value="C:plasma membrane"/>
    <property type="evidence" value="ECO:0007669"/>
    <property type="project" value="UniProtKB-SubCell"/>
</dbReference>
<proteinExistence type="inferred from homology"/>
<sequence>MNVHNIVARLLWSLGVIFIVVSTTFFLLQILPGDPVKLMMGDRVDPVTVEQVREKMGLNKPIIQQYIDFWLKLLRMDFGDSYQLKLPVIDQIQSASVVTLRLAFYSSLIAVIGGLLFGVTAAIFRGRWIDNLLMSIAVFGISTPSFWFALVLQLIFGLWLQWFPISGYQAPGAFVLPAFTLGLRYMSSLARLTRTSMLEVLSSEYLLAAKAKGVGSFRLIWLHAFGNALLPIMTFIGSSLADMMAGAILIEHVFSLPGIGRLTFDSLMSRDLPLLQATVVYLTVISVGIYLIVDFLALFIDPRLRIGGKRNVE</sequence>
<dbReference type="InterPro" id="IPR000515">
    <property type="entry name" value="MetI-like"/>
</dbReference>
<dbReference type="Pfam" id="PF00528">
    <property type="entry name" value="BPD_transp_1"/>
    <property type="match status" value="1"/>
</dbReference>
<dbReference type="PROSITE" id="PS50928">
    <property type="entry name" value="ABC_TM1"/>
    <property type="match status" value="1"/>
</dbReference>